<keyword evidence="2" id="KW-1185">Reference proteome</keyword>
<evidence type="ECO:0000313" key="2">
    <source>
        <dbReference type="Proteomes" id="UP000035963"/>
    </source>
</evidence>
<name>A0A0J1CIU1_9BURK</name>
<dbReference type="EMBL" id="AEJF01000251">
    <property type="protein sequence ID" value="KLU20509.1"/>
    <property type="molecule type" value="Genomic_DNA"/>
</dbReference>
<evidence type="ECO:0000313" key="1">
    <source>
        <dbReference type="EMBL" id="KLU20509.1"/>
    </source>
</evidence>
<dbReference type="AlphaFoldDB" id="A0A0J1CIU1"/>
<protein>
    <submittedName>
        <fullName evidence="1">Uncharacterized protein</fullName>
    </submittedName>
</protein>
<accession>A0A0J1CIU1</accession>
<organism evidence="1 2">
    <name type="scientific">Caballeronia mineralivorans PML1(12)</name>
    <dbReference type="NCBI Taxonomy" id="908627"/>
    <lineage>
        <taxon>Bacteria</taxon>
        <taxon>Pseudomonadati</taxon>
        <taxon>Pseudomonadota</taxon>
        <taxon>Betaproteobacteria</taxon>
        <taxon>Burkholderiales</taxon>
        <taxon>Burkholderiaceae</taxon>
        <taxon>Caballeronia</taxon>
    </lineage>
</organism>
<dbReference type="Proteomes" id="UP000035963">
    <property type="component" value="Unassembled WGS sequence"/>
</dbReference>
<sequence length="129" mass="13480">MHRQAKRTLVVLIAIIALIAGQLWVTAYACSNASNVGTSSVAATPVSVNVHGDSHDQLTGNLCQAHCDNTGQTDHAPQSTPSSAVWLPMIWGHPGVQTCAVQLHVPGDAGPPLSAASPPARVLFQVFRI</sequence>
<proteinExistence type="predicted"/>
<dbReference type="PATRIC" id="fig|908627.4.peg.9240"/>
<comment type="caution">
    <text evidence="1">The sequence shown here is derived from an EMBL/GenBank/DDBJ whole genome shotgun (WGS) entry which is preliminary data.</text>
</comment>
<dbReference type="RefSeq" id="WP_047897978.1">
    <property type="nucleotide sequence ID" value="NZ_AEJF01000251.1"/>
</dbReference>
<gene>
    <name evidence="1" type="ORF">EOS_41115</name>
</gene>
<dbReference type="PROSITE" id="PS51257">
    <property type="entry name" value="PROKAR_LIPOPROTEIN"/>
    <property type="match status" value="1"/>
</dbReference>
<reference evidence="1 2" key="1">
    <citation type="journal article" date="2015" name="Genome Announc.">
        <title>Draft Genome Sequence of Burkholderia sp. Strain PML1(12), an Ectomycorrhizosphere-Inhabiting Bacterium with Effective Mineral-Weathering Ability.</title>
        <authorList>
            <person name="Uroz S."/>
            <person name="Oger P."/>
        </authorList>
    </citation>
    <scope>NUCLEOTIDE SEQUENCE [LARGE SCALE GENOMIC DNA]</scope>
    <source>
        <strain evidence="2">PML1(12)</strain>
    </source>
</reference>